<dbReference type="Proteomes" id="UP000314294">
    <property type="component" value="Unassembled WGS sequence"/>
</dbReference>
<evidence type="ECO:0000313" key="3">
    <source>
        <dbReference type="Proteomes" id="UP000314294"/>
    </source>
</evidence>
<dbReference type="OrthoDB" id="8059989at2759"/>
<accession>A0A4Z2H1U0</accession>
<feature type="compositionally biased region" description="Basic and acidic residues" evidence="1">
    <location>
        <begin position="87"/>
        <end position="98"/>
    </location>
</feature>
<keyword evidence="3" id="KW-1185">Reference proteome</keyword>
<protein>
    <submittedName>
        <fullName evidence="2">Uncharacterized protein</fullName>
    </submittedName>
</protein>
<dbReference type="EMBL" id="SRLO01000364">
    <property type="protein sequence ID" value="TNN59053.1"/>
    <property type="molecule type" value="Genomic_DNA"/>
</dbReference>
<organism evidence="2 3">
    <name type="scientific">Liparis tanakae</name>
    <name type="common">Tanaka's snailfish</name>
    <dbReference type="NCBI Taxonomy" id="230148"/>
    <lineage>
        <taxon>Eukaryota</taxon>
        <taxon>Metazoa</taxon>
        <taxon>Chordata</taxon>
        <taxon>Craniata</taxon>
        <taxon>Vertebrata</taxon>
        <taxon>Euteleostomi</taxon>
        <taxon>Actinopterygii</taxon>
        <taxon>Neopterygii</taxon>
        <taxon>Teleostei</taxon>
        <taxon>Neoteleostei</taxon>
        <taxon>Acanthomorphata</taxon>
        <taxon>Eupercaria</taxon>
        <taxon>Perciformes</taxon>
        <taxon>Cottioidei</taxon>
        <taxon>Cottales</taxon>
        <taxon>Liparidae</taxon>
        <taxon>Liparis</taxon>
    </lineage>
</organism>
<comment type="caution">
    <text evidence="2">The sequence shown here is derived from an EMBL/GenBank/DDBJ whole genome shotgun (WGS) entry which is preliminary data.</text>
</comment>
<gene>
    <name evidence="2" type="ORF">EYF80_030687</name>
</gene>
<proteinExistence type="predicted"/>
<evidence type="ECO:0000256" key="1">
    <source>
        <dbReference type="SAM" id="MobiDB-lite"/>
    </source>
</evidence>
<feature type="region of interest" description="Disordered" evidence="1">
    <location>
        <begin position="80"/>
        <end position="153"/>
    </location>
</feature>
<feature type="compositionally biased region" description="Acidic residues" evidence="1">
    <location>
        <begin position="109"/>
        <end position="119"/>
    </location>
</feature>
<reference evidence="2 3" key="1">
    <citation type="submission" date="2019-03" db="EMBL/GenBank/DDBJ databases">
        <title>First draft genome of Liparis tanakae, snailfish: a comprehensive survey of snailfish specific genes.</title>
        <authorList>
            <person name="Kim W."/>
            <person name="Song I."/>
            <person name="Jeong J.-H."/>
            <person name="Kim D."/>
            <person name="Kim S."/>
            <person name="Ryu S."/>
            <person name="Song J.Y."/>
            <person name="Lee S.K."/>
        </authorList>
    </citation>
    <scope>NUCLEOTIDE SEQUENCE [LARGE SCALE GENOMIC DNA]</scope>
    <source>
        <tissue evidence="2">Muscle</tissue>
    </source>
</reference>
<name>A0A4Z2H1U0_9TELE</name>
<evidence type="ECO:0000313" key="2">
    <source>
        <dbReference type="EMBL" id="TNN59053.1"/>
    </source>
</evidence>
<sequence>MLGVLEERVEAPEFLWSCFTEEEWRERRTTGCLLEMRSDRDACLRERCPWETSVCNLWLPVVEPPHHQLLLIGAASSPSGRMVLHASSDRPETNKRGDGVSAELSQLQSEEEEDEEEREDSSNAAGERLPGTARKAGEATAKRKAGTRGGVAG</sequence>
<dbReference type="AlphaFoldDB" id="A0A4Z2H1U0"/>